<dbReference type="Proteomes" id="UP000186806">
    <property type="component" value="Unassembled WGS sequence"/>
</dbReference>
<sequence>MKISNHVFHVVNTPRLEGATGQQLTIGEATAEHLAAGLSLSKPKEREFADKITSLLTSDEVLADFDEYVGDPKPSETENEYVERATDTLRNILMKKLNVKY</sequence>
<dbReference type="RefSeq" id="WP_075370312.1">
    <property type="nucleotide sequence ID" value="NZ_MSDQ01000042.1"/>
</dbReference>
<organism evidence="1 2">
    <name type="scientific">Chromohalobacter japonicus</name>
    <dbReference type="NCBI Taxonomy" id="223900"/>
    <lineage>
        <taxon>Bacteria</taxon>
        <taxon>Pseudomonadati</taxon>
        <taxon>Pseudomonadota</taxon>
        <taxon>Gammaproteobacteria</taxon>
        <taxon>Oceanospirillales</taxon>
        <taxon>Halomonadaceae</taxon>
        <taxon>Chromohalobacter</taxon>
    </lineage>
</organism>
<evidence type="ECO:0000313" key="2">
    <source>
        <dbReference type="Proteomes" id="UP000186806"/>
    </source>
</evidence>
<comment type="caution">
    <text evidence="1">The sequence shown here is derived from an EMBL/GenBank/DDBJ whole genome shotgun (WGS) entry which is preliminary data.</text>
</comment>
<accession>A0A1Q8T902</accession>
<dbReference type="AlphaFoldDB" id="A0A1Q8T902"/>
<keyword evidence="2" id="KW-1185">Reference proteome</keyword>
<reference evidence="1 2" key="1">
    <citation type="submission" date="2016-12" db="EMBL/GenBank/DDBJ databases">
        <title>Draft genome sequences of strains Salinicola socius SMB35, Salinicola sp. MH3R3-1 and Chromohalobacter sp. SMB17 from the Verkhnekamsk potash mining region of Russia.</title>
        <authorList>
            <person name="Mavrodi D.V."/>
            <person name="Olsson B.E."/>
            <person name="Korsakova E.S."/>
            <person name="Pyankova A."/>
            <person name="Mavrodi O.V."/>
            <person name="Plotnikova E.G."/>
        </authorList>
    </citation>
    <scope>NUCLEOTIDE SEQUENCE [LARGE SCALE GENOMIC DNA]</scope>
    <source>
        <strain evidence="1 2">SMB17</strain>
    </source>
</reference>
<proteinExistence type="predicted"/>
<gene>
    <name evidence="1" type="ORF">BTW10_16280</name>
</gene>
<evidence type="ECO:0000313" key="1">
    <source>
        <dbReference type="EMBL" id="OLO10152.1"/>
    </source>
</evidence>
<protein>
    <submittedName>
        <fullName evidence="1">Uncharacterized protein</fullName>
    </submittedName>
</protein>
<dbReference type="EMBL" id="MSDQ01000042">
    <property type="protein sequence ID" value="OLO10152.1"/>
    <property type="molecule type" value="Genomic_DNA"/>
</dbReference>
<name>A0A1Q8T902_9GAMM</name>